<dbReference type="Proteomes" id="UP000247810">
    <property type="component" value="Unassembled WGS sequence"/>
</dbReference>
<dbReference type="VEuPathDB" id="FungiDB:BO71DRAFT_187901"/>
<keyword evidence="3" id="KW-1185">Reference proteome</keyword>
<dbReference type="EMBL" id="KZ825843">
    <property type="protein sequence ID" value="PYH96070.1"/>
    <property type="molecule type" value="Genomic_DNA"/>
</dbReference>
<name>A0A319DF29_9EURO</name>
<protein>
    <submittedName>
        <fullName evidence="2">Uncharacterized protein</fullName>
    </submittedName>
</protein>
<organism evidence="2 3">
    <name type="scientific">Aspergillus ellipticus CBS 707.79</name>
    <dbReference type="NCBI Taxonomy" id="1448320"/>
    <lineage>
        <taxon>Eukaryota</taxon>
        <taxon>Fungi</taxon>
        <taxon>Dikarya</taxon>
        <taxon>Ascomycota</taxon>
        <taxon>Pezizomycotina</taxon>
        <taxon>Eurotiomycetes</taxon>
        <taxon>Eurotiomycetidae</taxon>
        <taxon>Eurotiales</taxon>
        <taxon>Aspergillaceae</taxon>
        <taxon>Aspergillus</taxon>
        <taxon>Aspergillus subgen. Circumdati</taxon>
    </lineage>
</organism>
<gene>
    <name evidence="2" type="ORF">BO71DRAFT_187901</name>
</gene>
<reference evidence="2 3" key="1">
    <citation type="submission" date="2018-02" db="EMBL/GenBank/DDBJ databases">
        <title>The genomes of Aspergillus section Nigri reveals drivers in fungal speciation.</title>
        <authorList>
            <consortium name="DOE Joint Genome Institute"/>
            <person name="Vesth T.C."/>
            <person name="Nybo J."/>
            <person name="Theobald S."/>
            <person name="Brandl J."/>
            <person name="Frisvad J.C."/>
            <person name="Nielsen K.F."/>
            <person name="Lyhne E.K."/>
            <person name="Kogle M.E."/>
            <person name="Kuo A."/>
            <person name="Riley R."/>
            <person name="Clum A."/>
            <person name="Nolan M."/>
            <person name="Lipzen A."/>
            <person name="Salamov A."/>
            <person name="Henrissat B."/>
            <person name="Wiebenga A."/>
            <person name="De vries R.P."/>
            <person name="Grigoriev I.V."/>
            <person name="Mortensen U.H."/>
            <person name="Andersen M.R."/>
            <person name="Baker S.E."/>
        </authorList>
    </citation>
    <scope>NUCLEOTIDE SEQUENCE [LARGE SCALE GENOMIC DNA]</scope>
    <source>
        <strain evidence="2 3">CBS 707.79</strain>
    </source>
</reference>
<keyword evidence="1" id="KW-1133">Transmembrane helix</keyword>
<keyword evidence="1" id="KW-0812">Transmembrane</keyword>
<evidence type="ECO:0000256" key="1">
    <source>
        <dbReference type="SAM" id="Phobius"/>
    </source>
</evidence>
<evidence type="ECO:0000313" key="3">
    <source>
        <dbReference type="Proteomes" id="UP000247810"/>
    </source>
</evidence>
<evidence type="ECO:0000313" key="2">
    <source>
        <dbReference type="EMBL" id="PYH96070.1"/>
    </source>
</evidence>
<dbReference type="AlphaFoldDB" id="A0A319DF29"/>
<keyword evidence="1" id="KW-0472">Membrane</keyword>
<sequence>MGDDTTLSLPYRLIFFCSPSSFLFSLYPVLSIPFFIALWSYTLSRMRLKREGSSFWCKKLPSHVYYYLLDIERVKSSLQPVHTMFGGIYIALAEFRKPQFSISV</sequence>
<proteinExistence type="predicted"/>
<feature type="transmembrane region" description="Helical" evidence="1">
    <location>
        <begin position="20"/>
        <end position="41"/>
    </location>
</feature>
<accession>A0A319DF29</accession>